<protein>
    <submittedName>
        <fullName evidence="1">Uncharacterized protein</fullName>
    </submittedName>
</protein>
<dbReference type="AlphaFoldDB" id="A0A0E9SRM5"/>
<proteinExistence type="predicted"/>
<reference evidence="1" key="1">
    <citation type="submission" date="2014-11" db="EMBL/GenBank/DDBJ databases">
        <authorList>
            <person name="Amaro Gonzalez C."/>
        </authorList>
    </citation>
    <scope>NUCLEOTIDE SEQUENCE</scope>
</reference>
<organism evidence="1">
    <name type="scientific">Anguilla anguilla</name>
    <name type="common">European freshwater eel</name>
    <name type="synonym">Muraena anguilla</name>
    <dbReference type="NCBI Taxonomy" id="7936"/>
    <lineage>
        <taxon>Eukaryota</taxon>
        <taxon>Metazoa</taxon>
        <taxon>Chordata</taxon>
        <taxon>Craniata</taxon>
        <taxon>Vertebrata</taxon>
        <taxon>Euteleostomi</taxon>
        <taxon>Actinopterygii</taxon>
        <taxon>Neopterygii</taxon>
        <taxon>Teleostei</taxon>
        <taxon>Anguilliformes</taxon>
        <taxon>Anguillidae</taxon>
        <taxon>Anguilla</taxon>
    </lineage>
</organism>
<evidence type="ECO:0000313" key="1">
    <source>
        <dbReference type="EMBL" id="JAH43961.1"/>
    </source>
</evidence>
<dbReference type="EMBL" id="GBXM01064616">
    <property type="protein sequence ID" value="JAH43961.1"/>
    <property type="molecule type" value="Transcribed_RNA"/>
</dbReference>
<name>A0A0E9SRM5_ANGAN</name>
<reference evidence="1" key="2">
    <citation type="journal article" date="2015" name="Fish Shellfish Immunol.">
        <title>Early steps in the European eel (Anguilla anguilla)-Vibrio vulnificus interaction in the gills: Role of the RtxA13 toxin.</title>
        <authorList>
            <person name="Callol A."/>
            <person name="Pajuelo D."/>
            <person name="Ebbesson L."/>
            <person name="Teles M."/>
            <person name="MacKenzie S."/>
            <person name="Amaro C."/>
        </authorList>
    </citation>
    <scope>NUCLEOTIDE SEQUENCE</scope>
</reference>
<sequence>MDIKQAKQNYTNWPQGLTHMRLFF</sequence>
<accession>A0A0E9SRM5</accession>